<dbReference type="AlphaFoldDB" id="A0A6A5ZJ63"/>
<dbReference type="EMBL" id="ML977315">
    <property type="protein sequence ID" value="KAF2119660.1"/>
    <property type="molecule type" value="Genomic_DNA"/>
</dbReference>
<name>A0A6A5ZJ63_9PLEO</name>
<accession>A0A6A5ZJ63</accession>
<organism evidence="1 2">
    <name type="scientific">Lophiotrema nucula</name>
    <dbReference type="NCBI Taxonomy" id="690887"/>
    <lineage>
        <taxon>Eukaryota</taxon>
        <taxon>Fungi</taxon>
        <taxon>Dikarya</taxon>
        <taxon>Ascomycota</taxon>
        <taxon>Pezizomycotina</taxon>
        <taxon>Dothideomycetes</taxon>
        <taxon>Pleosporomycetidae</taxon>
        <taxon>Pleosporales</taxon>
        <taxon>Lophiotremataceae</taxon>
        <taxon>Lophiotrema</taxon>
    </lineage>
</organism>
<evidence type="ECO:0000313" key="1">
    <source>
        <dbReference type="EMBL" id="KAF2119660.1"/>
    </source>
</evidence>
<keyword evidence="2" id="KW-1185">Reference proteome</keyword>
<proteinExistence type="predicted"/>
<gene>
    <name evidence="1" type="ORF">BDV96DRAFT_676552</name>
</gene>
<dbReference type="Proteomes" id="UP000799770">
    <property type="component" value="Unassembled WGS sequence"/>
</dbReference>
<sequence length="229" mass="25808">MPSDSYLSYLRIRGLTLKSTFLGEQLPGSNCALEDRCENGCRRSVSIFGSLAIHGRGLKMSFRDLCRLRSGRLFLFETVAWFRYLKRTSEVVWTYSAIYVKGCGGEQSRAVEAEEAAVCPRAHSSHVNPHSEKWVIYVQGSRDVPPMPVRYGAPELRVTSLIADDKSSHVFQCDALQHDRSPMVRVPSMDHNRSASKTCISGVRLVWTFRNQQTADEPKRTIAMSDCSK</sequence>
<protein>
    <submittedName>
        <fullName evidence="1">Uncharacterized protein</fullName>
    </submittedName>
</protein>
<evidence type="ECO:0000313" key="2">
    <source>
        <dbReference type="Proteomes" id="UP000799770"/>
    </source>
</evidence>
<reference evidence="1" key="1">
    <citation type="journal article" date="2020" name="Stud. Mycol.">
        <title>101 Dothideomycetes genomes: a test case for predicting lifestyles and emergence of pathogens.</title>
        <authorList>
            <person name="Haridas S."/>
            <person name="Albert R."/>
            <person name="Binder M."/>
            <person name="Bloem J."/>
            <person name="Labutti K."/>
            <person name="Salamov A."/>
            <person name="Andreopoulos B."/>
            <person name="Baker S."/>
            <person name="Barry K."/>
            <person name="Bills G."/>
            <person name="Bluhm B."/>
            <person name="Cannon C."/>
            <person name="Castanera R."/>
            <person name="Culley D."/>
            <person name="Daum C."/>
            <person name="Ezra D."/>
            <person name="Gonzalez J."/>
            <person name="Henrissat B."/>
            <person name="Kuo A."/>
            <person name="Liang C."/>
            <person name="Lipzen A."/>
            <person name="Lutzoni F."/>
            <person name="Magnuson J."/>
            <person name="Mondo S."/>
            <person name="Nolan M."/>
            <person name="Ohm R."/>
            <person name="Pangilinan J."/>
            <person name="Park H.-J."/>
            <person name="Ramirez L."/>
            <person name="Alfaro M."/>
            <person name="Sun H."/>
            <person name="Tritt A."/>
            <person name="Yoshinaga Y."/>
            <person name="Zwiers L.-H."/>
            <person name="Turgeon B."/>
            <person name="Goodwin S."/>
            <person name="Spatafora J."/>
            <person name="Crous P."/>
            <person name="Grigoriev I."/>
        </authorList>
    </citation>
    <scope>NUCLEOTIDE SEQUENCE</scope>
    <source>
        <strain evidence="1">CBS 627.86</strain>
    </source>
</reference>